<dbReference type="EMBL" id="DF968001">
    <property type="protein sequence ID" value="GAO99799.1"/>
    <property type="molecule type" value="Genomic_DNA"/>
</dbReference>
<dbReference type="InterPro" id="IPR000524">
    <property type="entry name" value="Tscrpt_reg_HTH_GntR"/>
</dbReference>
<dbReference type="GO" id="GO:0003700">
    <property type="term" value="F:DNA-binding transcription factor activity"/>
    <property type="evidence" value="ECO:0007669"/>
    <property type="project" value="InterPro"/>
</dbReference>
<dbReference type="GO" id="GO:0045892">
    <property type="term" value="P:negative regulation of DNA-templated transcription"/>
    <property type="evidence" value="ECO:0007669"/>
    <property type="project" value="TreeGrafter"/>
</dbReference>
<dbReference type="InterPro" id="IPR036390">
    <property type="entry name" value="WH_DNA-bd_sf"/>
</dbReference>
<dbReference type="GO" id="GO:0003677">
    <property type="term" value="F:DNA binding"/>
    <property type="evidence" value="ECO:0007669"/>
    <property type="project" value="UniProtKB-KW"/>
</dbReference>
<dbReference type="CDD" id="cd07377">
    <property type="entry name" value="WHTH_GntR"/>
    <property type="match status" value="1"/>
</dbReference>
<accession>A0A0K8MIS9</accession>
<dbReference type="SMART" id="SM00345">
    <property type="entry name" value="HTH_GNTR"/>
    <property type="match status" value="1"/>
</dbReference>
<protein>
    <submittedName>
        <fullName evidence="5">GntR family transcriptional regulator</fullName>
    </submittedName>
</protein>
<dbReference type="Proteomes" id="UP000253891">
    <property type="component" value="Unassembled WGS sequence"/>
</dbReference>
<gene>
    <name evidence="5" type="ORF">FFIC_240720</name>
</gene>
<dbReference type="InterPro" id="IPR028978">
    <property type="entry name" value="Chorismate_lyase_/UTRA_dom_sf"/>
</dbReference>
<dbReference type="Gene3D" id="1.10.10.10">
    <property type="entry name" value="Winged helix-like DNA-binding domain superfamily/Winged helix DNA-binding domain"/>
    <property type="match status" value="1"/>
</dbReference>
<dbReference type="SUPFAM" id="SSF46785">
    <property type="entry name" value="Winged helix' DNA-binding domain"/>
    <property type="match status" value="1"/>
</dbReference>
<dbReference type="Pfam" id="PF00392">
    <property type="entry name" value="GntR"/>
    <property type="match status" value="1"/>
</dbReference>
<dbReference type="AlphaFoldDB" id="A0A0K8MIS9"/>
<dbReference type="PRINTS" id="PR00035">
    <property type="entry name" value="HTHGNTR"/>
</dbReference>
<dbReference type="SUPFAM" id="SSF64288">
    <property type="entry name" value="Chorismate lyase-like"/>
    <property type="match status" value="1"/>
</dbReference>
<evidence type="ECO:0000256" key="3">
    <source>
        <dbReference type="ARBA" id="ARBA00023163"/>
    </source>
</evidence>
<dbReference type="InterPro" id="IPR011663">
    <property type="entry name" value="UTRA"/>
</dbReference>
<evidence type="ECO:0000313" key="6">
    <source>
        <dbReference type="Proteomes" id="UP000253891"/>
    </source>
</evidence>
<dbReference type="SMART" id="SM00866">
    <property type="entry name" value="UTRA"/>
    <property type="match status" value="1"/>
</dbReference>
<name>A0A0K8MIS9_9LACO</name>
<dbReference type="STRING" id="157463.GCA_001047075_00710"/>
<proteinExistence type="predicted"/>
<dbReference type="InterPro" id="IPR050679">
    <property type="entry name" value="Bact_HTH_transcr_reg"/>
</dbReference>
<evidence type="ECO:0000256" key="2">
    <source>
        <dbReference type="ARBA" id="ARBA00023125"/>
    </source>
</evidence>
<dbReference type="InterPro" id="IPR036388">
    <property type="entry name" value="WH-like_DNA-bd_sf"/>
</dbReference>
<sequence>MIMAIPRYIEIHNEIRQRIAAGEWGTNKRLPAERDLAESFSVSRMTLRQAIQTLVDEGILERRVGSGTYVAEKKVSERALGMTSFTELMKDSGKEAQTVTVSYKVTTPSVSEMEHLQLNAEDEVLVMERLRLGDDEPILLEQTTLPVKLVNNFTRSSLTESLYATLIAAGVQPGRADQTVTAALATERQADFLQIKRGDPILSVRQVSFDQDDKPFEYVRSYYVGDRFEFKLTR</sequence>
<dbReference type="PANTHER" id="PTHR44846:SF1">
    <property type="entry name" value="MANNOSYL-D-GLYCERATE TRANSPORT_METABOLISM SYSTEM REPRESSOR MNGR-RELATED"/>
    <property type="match status" value="1"/>
</dbReference>
<reference evidence="5 6" key="1">
    <citation type="journal article" date="2015" name="BMC Genomics">
        <title>Comparative genomics of Fructobacillus spp. and Leuconostoc spp. reveals niche-specific evolution of Fructobacillus spp.</title>
        <authorList>
            <person name="Endo A."/>
            <person name="Tanizawa Y."/>
            <person name="Tanaka N."/>
            <person name="Maeno S."/>
            <person name="Kumar H."/>
            <person name="Shiwa Y."/>
            <person name="Okada S."/>
            <person name="Yoshikawa H."/>
            <person name="Dicks L."/>
            <person name="Nakagawa J."/>
            <person name="Arita M."/>
        </authorList>
    </citation>
    <scope>NUCLEOTIDE SEQUENCE [LARGE SCALE GENOMIC DNA]</scope>
    <source>
        <strain evidence="5 6">JCM 12225</strain>
    </source>
</reference>
<keyword evidence="3" id="KW-0804">Transcription</keyword>
<evidence type="ECO:0000313" key="5">
    <source>
        <dbReference type="EMBL" id="GAO99799.1"/>
    </source>
</evidence>
<dbReference type="Gene3D" id="3.40.1410.10">
    <property type="entry name" value="Chorismate lyase-like"/>
    <property type="match status" value="1"/>
</dbReference>
<evidence type="ECO:0000256" key="1">
    <source>
        <dbReference type="ARBA" id="ARBA00023015"/>
    </source>
</evidence>
<organism evidence="5 6">
    <name type="scientific">Fructobacillus ficulneus</name>
    <dbReference type="NCBI Taxonomy" id="157463"/>
    <lineage>
        <taxon>Bacteria</taxon>
        <taxon>Bacillati</taxon>
        <taxon>Bacillota</taxon>
        <taxon>Bacilli</taxon>
        <taxon>Lactobacillales</taxon>
        <taxon>Lactobacillaceae</taxon>
        <taxon>Fructobacillus</taxon>
    </lineage>
</organism>
<feature type="domain" description="HTH gntR-type" evidence="4">
    <location>
        <begin position="5"/>
        <end position="73"/>
    </location>
</feature>
<evidence type="ECO:0000259" key="4">
    <source>
        <dbReference type="PROSITE" id="PS50949"/>
    </source>
</evidence>
<keyword evidence="1" id="KW-0805">Transcription regulation</keyword>
<keyword evidence="6" id="KW-1185">Reference proteome</keyword>
<dbReference type="FunFam" id="1.10.10.10:FF:000079">
    <property type="entry name" value="GntR family transcriptional regulator"/>
    <property type="match status" value="1"/>
</dbReference>
<dbReference type="PROSITE" id="PS50949">
    <property type="entry name" value="HTH_GNTR"/>
    <property type="match status" value="1"/>
</dbReference>
<keyword evidence="2" id="KW-0238">DNA-binding</keyword>
<dbReference type="PANTHER" id="PTHR44846">
    <property type="entry name" value="MANNOSYL-D-GLYCERATE TRANSPORT/METABOLISM SYSTEM REPRESSOR MNGR-RELATED"/>
    <property type="match status" value="1"/>
</dbReference>
<dbReference type="Pfam" id="PF07702">
    <property type="entry name" value="UTRA"/>
    <property type="match status" value="1"/>
</dbReference>